<dbReference type="Proteomes" id="UP001501509">
    <property type="component" value="Unassembled WGS sequence"/>
</dbReference>
<evidence type="ECO:0000256" key="1">
    <source>
        <dbReference type="SAM" id="MobiDB-lite"/>
    </source>
</evidence>
<evidence type="ECO:0000313" key="2">
    <source>
        <dbReference type="EMBL" id="GAA2585529.1"/>
    </source>
</evidence>
<protein>
    <recommendedName>
        <fullName evidence="4">EcsC family protein</fullName>
    </recommendedName>
</protein>
<organism evidence="2 3">
    <name type="scientific">Actinomadura fulvescens</name>
    <dbReference type="NCBI Taxonomy" id="46160"/>
    <lineage>
        <taxon>Bacteria</taxon>
        <taxon>Bacillati</taxon>
        <taxon>Actinomycetota</taxon>
        <taxon>Actinomycetes</taxon>
        <taxon>Streptosporangiales</taxon>
        <taxon>Thermomonosporaceae</taxon>
        <taxon>Actinomadura</taxon>
    </lineage>
</organism>
<accession>A0ABP6BT24</accession>
<feature type="region of interest" description="Disordered" evidence="1">
    <location>
        <begin position="248"/>
        <end position="270"/>
    </location>
</feature>
<name>A0ABP6BT24_9ACTN</name>
<dbReference type="RefSeq" id="WP_344539501.1">
    <property type="nucleotide sequence ID" value="NZ_BAAATD010000002.1"/>
</dbReference>
<dbReference type="EMBL" id="BAAATD010000002">
    <property type="protein sequence ID" value="GAA2585529.1"/>
    <property type="molecule type" value="Genomic_DNA"/>
</dbReference>
<gene>
    <name evidence="2" type="ORF">GCM10010411_17840</name>
</gene>
<comment type="caution">
    <text evidence="2">The sequence shown here is derived from an EMBL/GenBank/DDBJ whole genome shotgun (WGS) entry which is preliminary data.</text>
</comment>
<evidence type="ECO:0008006" key="4">
    <source>
        <dbReference type="Google" id="ProtNLM"/>
    </source>
</evidence>
<reference evidence="3" key="1">
    <citation type="journal article" date="2019" name="Int. J. Syst. Evol. Microbiol.">
        <title>The Global Catalogue of Microorganisms (GCM) 10K type strain sequencing project: providing services to taxonomists for standard genome sequencing and annotation.</title>
        <authorList>
            <consortium name="The Broad Institute Genomics Platform"/>
            <consortium name="The Broad Institute Genome Sequencing Center for Infectious Disease"/>
            <person name="Wu L."/>
            <person name="Ma J."/>
        </authorList>
    </citation>
    <scope>NUCLEOTIDE SEQUENCE [LARGE SCALE GENOMIC DNA]</scope>
    <source>
        <strain evidence="3">JCM 6833</strain>
    </source>
</reference>
<evidence type="ECO:0000313" key="3">
    <source>
        <dbReference type="Proteomes" id="UP001501509"/>
    </source>
</evidence>
<proteinExistence type="predicted"/>
<feature type="compositionally biased region" description="Pro residues" evidence="1">
    <location>
        <begin position="257"/>
        <end position="270"/>
    </location>
</feature>
<keyword evidence="3" id="KW-1185">Reference proteome</keyword>
<sequence length="270" mass="28240">MAGDKRDDEENTAVAVPEDAEIGQLIGRLSGDDDMDRETRGRLLGRLARLLGHSARRAGAAGIARGRWLADLMAAAAPHIPIRDLETLRDHHHGLAGEELAENVVRVATNGTTAVGAAGGALAAVQFATPPLLLTAPAQLAAETLVVAAIEVKMIAELHEVYEVRVEGSGATRGAAFLTSWAKRRGINPLETGTFTSALGSAAKVALRKRLLRTMGRSLSTMGPFLTGAAAGAALNRTATKRLAEEIRKDLRATTPAPLPGEPPRLPPSG</sequence>